<dbReference type="InterPro" id="IPR017516">
    <property type="entry name" value="AbrB_dup"/>
</dbReference>
<dbReference type="PIRSF" id="PIRSF038991">
    <property type="entry name" value="Protein_AbrB"/>
    <property type="match status" value="1"/>
</dbReference>
<keyword evidence="1" id="KW-0472">Membrane</keyword>
<gene>
    <name evidence="2" type="ORF">GKC30_10010</name>
</gene>
<organism evidence="2 3">
    <name type="scientific">Pseudodesulfovibrio alkaliphilus</name>
    <dbReference type="NCBI Taxonomy" id="2661613"/>
    <lineage>
        <taxon>Bacteria</taxon>
        <taxon>Pseudomonadati</taxon>
        <taxon>Thermodesulfobacteriota</taxon>
        <taxon>Desulfovibrionia</taxon>
        <taxon>Desulfovibrionales</taxon>
        <taxon>Desulfovibrionaceae</taxon>
    </lineage>
</organism>
<dbReference type="PANTHER" id="PTHR38457:SF1">
    <property type="entry name" value="REGULATOR ABRB-RELATED"/>
    <property type="match status" value="1"/>
</dbReference>
<sequence length="360" mass="37460">MISFRLLGKWTSLVLISAALAALLRLGGLPAAELLGPMIAGMFFALRGVVLHVPRSVFSGAQAVVGCMVALTLTPSILTSLGRDWPIMVVVVCMTIAAGGVVGFLLMRLGSLPGNTAAWGMSPGGAAAMTAMAESFGADVRMVAFMQYLRMFVVVLTASGVSRILLGHAADLPGAYSWSPDFDAPLVPLLQTLALVAGGVLLSGRLRIPAAAMLLPMLAGAALNSMGIVTLVLPHWLLWTAYASLGWYVGMRFDRETVLHVLRTIPQMLLATFLLIGLCCVSAWLLTVWPGLDPLSAYLATSPGGLDSVAIIAMGSGCDVGFILALQTLRLFAVVAAGPFVARLVCRISGVSARGSGIAP</sequence>
<feature type="transmembrane region" description="Helical" evidence="1">
    <location>
        <begin position="236"/>
        <end position="253"/>
    </location>
</feature>
<dbReference type="PANTHER" id="PTHR38457">
    <property type="entry name" value="REGULATOR ABRB-RELATED"/>
    <property type="match status" value="1"/>
</dbReference>
<evidence type="ECO:0000256" key="1">
    <source>
        <dbReference type="SAM" id="Phobius"/>
    </source>
</evidence>
<feature type="transmembrane region" description="Helical" evidence="1">
    <location>
        <begin position="55"/>
        <end position="73"/>
    </location>
</feature>
<feature type="transmembrane region" description="Helical" evidence="1">
    <location>
        <begin position="265"/>
        <end position="289"/>
    </location>
</feature>
<dbReference type="GO" id="GO:0010468">
    <property type="term" value="P:regulation of gene expression"/>
    <property type="evidence" value="ECO:0007669"/>
    <property type="project" value="InterPro"/>
</dbReference>
<dbReference type="Pfam" id="PF05145">
    <property type="entry name" value="AbrB"/>
    <property type="match status" value="1"/>
</dbReference>
<keyword evidence="1" id="KW-0812">Transmembrane</keyword>
<dbReference type="InterPro" id="IPR007820">
    <property type="entry name" value="AbrB_fam"/>
</dbReference>
<keyword evidence="1" id="KW-1133">Transmembrane helix</keyword>
<dbReference type="Proteomes" id="UP000461162">
    <property type="component" value="Unassembled WGS sequence"/>
</dbReference>
<feature type="transmembrane region" description="Helical" evidence="1">
    <location>
        <begin position="148"/>
        <end position="166"/>
    </location>
</feature>
<name>A0A7K1KPG1_9BACT</name>
<keyword evidence="3" id="KW-1185">Reference proteome</keyword>
<proteinExistence type="predicted"/>
<reference evidence="2 3" key="1">
    <citation type="submission" date="2019-11" db="EMBL/GenBank/DDBJ databases">
        <title>Pseudodesulfovibrio alkaliphilus, sp. nov., an alkaliphilic sulfate-reducing bacteria from mud volcano of Taman peninsula, Russia.</title>
        <authorList>
            <person name="Frolova A."/>
            <person name="Merkel A.Y."/>
            <person name="Slobodkin A.I."/>
        </authorList>
    </citation>
    <scope>NUCLEOTIDE SEQUENCE [LARGE SCALE GENOMIC DNA]</scope>
    <source>
        <strain evidence="2 3">F-1</strain>
    </source>
</reference>
<evidence type="ECO:0000313" key="2">
    <source>
        <dbReference type="EMBL" id="MUM77968.1"/>
    </source>
</evidence>
<evidence type="ECO:0000313" key="3">
    <source>
        <dbReference type="Proteomes" id="UP000461162"/>
    </source>
</evidence>
<dbReference type="NCBIfam" id="TIGR03082">
    <property type="entry name" value="Gneg_AbrB_dup"/>
    <property type="match status" value="2"/>
</dbReference>
<dbReference type="EMBL" id="WODC01000006">
    <property type="protein sequence ID" value="MUM77968.1"/>
    <property type="molecule type" value="Genomic_DNA"/>
</dbReference>
<feature type="transmembrane region" description="Helical" evidence="1">
    <location>
        <begin position="309"/>
        <end position="326"/>
    </location>
</feature>
<feature type="transmembrane region" description="Helical" evidence="1">
    <location>
        <begin position="211"/>
        <end position="230"/>
    </location>
</feature>
<dbReference type="AlphaFoldDB" id="A0A7K1KPG1"/>
<protein>
    <submittedName>
        <fullName evidence="2">AbrB family transcriptional regulator</fullName>
    </submittedName>
</protein>
<accession>A0A7K1KPG1</accession>
<feature type="transmembrane region" description="Helical" evidence="1">
    <location>
        <begin position="85"/>
        <end position="106"/>
    </location>
</feature>
<comment type="caution">
    <text evidence="2">The sequence shown here is derived from an EMBL/GenBank/DDBJ whole genome shotgun (WGS) entry which is preliminary data.</text>
</comment>
<dbReference type="GO" id="GO:0016020">
    <property type="term" value="C:membrane"/>
    <property type="evidence" value="ECO:0007669"/>
    <property type="project" value="InterPro"/>
</dbReference>
<feature type="transmembrane region" description="Helical" evidence="1">
    <location>
        <begin position="186"/>
        <end position="204"/>
    </location>
</feature>